<protein>
    <submittedName>
        <fullName evidence="2">Uncharacterized protein</fullName>
    </submittedName>
</protein>
<evidence type="ECO:0000313" key="2">
    <source>
        <dbReference type="EMBL" id="GGF45957.1"/>
    </source>
</evidence>
<sequence>MSKEDANRSGPFAGKSMNDRLELMTNPLAIVAMLDGREGAEPAKAPEADQARPTAPEAAPAAPEARTELTDEQLDGVSAGYAHHL</sequence>
<dbReference type="EMBL" id="BMCT01000001">
    <property type="protein sequence ID" value="GGF45957.1"/>
    <property type="molecule type" value="Genomic_DNA"/>
</dbReference>
<accession>A0A917BIB6</accession>
<feature type="compositionally biased region" description="Basic and acidic residues" evidence="1">
    <location>
        <begin position="37"/>
        <end position="50"/>
    </location>
</feature>
<keyword evidence="3" id="KW-1185">Reference proteome</keyword>
<evidence type="ECO:0000256" key="1">
    <source>
        <dbReference type="SAM" id="MobiDB-lite"/>
    </source>
</evidence>
<proteinExistence type="predicted"/>
<feature type="compositionally biased region" description="Low complexity" evidence="1">
    <location>
        <begin position="51"/>
        <end position="64"/>
    </location>
</feature>
<dbReference type="RefSeq" id="WP_188574536.1">
    <property type="nucleotide sequence ID" value="NZ_BMCT01000001.1"/>
</dbReference>
<organism evidence="2 3">
    <name type="scientific">Azorhizobium oxalatiphilum</name>
    <dbReference type="NCBI Taxonomy" id="980631"/>
    <lineage>
        <taxon>Bacteria</taxon>
        <taxon>Pseudomonadati</taxon>
        <taxon>Pseudomonadota</taxon>
        <taxon>Alphaproteobacteria</taxon>
        <taxon>Hyphomicrobiales</taxon>
        <taxon>Xanthobacteraceae</taxon>
        <taxon>Azorhizobium</taxon>
    </lineage>
</organism>
<evidence type="ECO:0000313" key="3">
    <source>
        <dbReference type="Proteomes" id="UP000606044"/>
    </source>
</evidence>
<reference evidence="2" key="1">
    <citation type="journal article" date="2014" name="Int. J. Syst. Evol. Microbiol.">
        <title>Complete genome sequence of Corynebacterium casei LMG S-19264T (=DSM 44701T), isolated from a smear-ripened cheese.</title>
        <authorList>
            <consortium name="US DOE Joint Genome Institute (JGI-PGF)"/>
            <person name="Walter F."/>
            <person name="Albersmeier A."/>
            <person name="Kalinowski J."/>
            <person name="Ruckert C."/>
        </authorList>
    </citation>
    <scope>NUCLEOTIDE SEQUENCE</scope>
    <source>
        <strain evidence="2">CCM 7897</strain>
    </source>
</reference>
<gene>
    <name evidence="2" type="ORF">GCM10007301_01830</name>
</gene>
<comment type="caution">
    <text evidence="2">The sequence shown here is derived from an EMBL/GenBank/DDBJ whole genome shotgun (WGS) entry which is preliminary data.</text>
</comment>
<name>A0A917BIB6_9HYPH</name>
<dbReference type="Proteomes" id="UP000606044">
    <property type="component" value="Unassembled WGS sequence"/>
</dbReference>
<dbReference type="AlphaFoldDB" id="A0A917BIB6"/>
<reference evidence="2" key="2">
    <citation type="submission" date="2020-09" db="EMBL/GenBank/DDBJ databases">
        <authorList>
            <person name="Sun Q."/>
            <person name="Sedlacek I."/>
        </authorList>
    </citation>
    <scope>NUCLEOTIDE SEQUENCE</scope>
    <source>
        <strain evidence="2">CCM 7897</strain>
    </source>
</reference>
<feature type="region of interest" description="Disordered" evidence="1">
    <location>
        <begin position="37"/>
        <end position="85"/>
    </location>
</feature>